<accession>A0A0P0ZE17</accession>
<keyword evidence="2" id="KW-1185">Reference proteome</keyword>
<dbReference type="Pfam" id="PF09907">
    <property type="entry name" value="HigB_toxin"/>
    <property type="match status" value="1"/>
</dbReference>
<dbReference type="SMR" id="A0A0P0ZE17"/>
<evidence type="ECO:0000313" key="2">
    <source>
        <dbReference type="Proteomes" id="UP000221617"/>
    </source>
</evidence>
<dbReference type="GO" id="GO:0110001">
    <property type="term" value="C:toxin-antitoxin complex"/>
    <property type="evidence" value="ECO:0007669"/>
    <property type="project" value="InterPro"/>
</dbReference>
<sequence length="95" mass="11309">MKVLNVEKLHSFSRKHNQAKGALDSWYDEVIRENWKTTQDIRNRFNSADFLPNNRVIFNIKGNNYRLVVQVVYQAGMVIVERVGTHAEYDKWRLK</sequence>
<dbReference type="GO" id="GO:0004519">
    <property type="term" value="F:endonuclease activity"/>
    <property type="evidence" value="ECO:0007669"/>
    <property type="project" value="InterPro"/>
</dbReference>
<name>A0A0P0ZE17_9CAUD</name>
<evidence type="ECO:0008006" key="3">
    <source>
        <dbReference type="Google" id="ProtNLM"/>
    </source>
</evidence>
<evidence type="ECO:0000313" key="1">
    <source>
        <dbReference type="EMBL" id="BAT32320.1"/>
    </source>
</evidence>
<organism evidence="1 2">
    <name type="scientific">Stx2-converting phage Stx2a_WGPS9</name>
    <dbReference type="NCBI Taxonomy" id="1226258"/>
    <lineage>
        <taxon>Viruses</taxon>
        <taxon>Duplodnaviria</taxon>
        <taxon>Heunggongvirae</taxon>
        <taxon>Uroviricota</taxon>
        <taxon>Caudoviricetes</taxon>
        <taxon>Sepvirinae</taxon>
        <taxon>Traversvirus</taxon>
        <taxon>Traversvirus WGPS9</taxon>
    </lineage>
</organism>
<dbReference type="EMBL" id="AP012535">
    <property type="protein sequence ID" value="BAT32320.1"/>
    <property type="molecule type" value="Genomic_DNA"/>
</dbReference>
<dbReference type="KEGG" id="vg:56167247"/>
<reference evidence="1 2" key="1">
    <citation type="journal article" date="2015" name="Sci. Rep.">
        <title>The Shiga toxin 2 production level in enterohemorrhagic Escherichia coli O157:H7 is correlated with the subtypes of toxin-encoding phage.</title>
        <authorList>
            <person name="Ogura Y."/>
            <person name="Mondal S.I."/>
            <person name="Islam M.R."/>
            <person name="Mako T."/>
            <person name="Arisawa K."/>
            <person name="Katsura K."/>
            <person name="Ooka T."/>
            <person name="Gotoh Y."/>
            <person name="Murase K."/>
            <person name="Ohnishi M."/>
            <person name="Hayashi T."/>
        </authorList>
    </citation>
    <scope>NUCLEOTIDE SEQUENCE [LARGE SCALE GENOMIC DNA]</scope>
</reference>
<protein>
    <recommendedName>
        <fullName evidence="3">Type II toxin-antitoxin system HigB family toxin</fullName>
    </recommendedName>
</protein>
<dbReference type="GO" id="GO:0003723">
    <property type="term" value="F:RNA binding"/>
    <property type="evidence" value="ECO:0007669"/>
    <property type="project" value="InterPro"/>
</dbReference>
<dbReference type="RefSeq" id="YP_009908283.1">
    <property type="nucleotide sequence ID" value="NC_049923.1"/>
</dbReference>
<dbReference type="Proteomes" id="UP000221617">
    <property type="component" value="Genome"/>
</dbReference>
<dbReference type="GeneID" id="56167247"/>
<dbReference type="InterPro" id="IPR018669">
    <property type="entry name" value="Toxin_HigB"/>
</dbReference>
<proteinExistence type="predicted"/>